<proteinExistence type="predicted"/>
<evidence type="ECO:0000256" key="1">
    <source>
        <dbReference type="SAM" id="Coils"/>
    </source>
</evidence>
<dbReference type="Proteomes" id="UP001230504">
    <property type="component" value="Unassembled WGS sequence"/>
</dbReference>
<reference evidence="3" key="1">
    <citation type="submission" date="2021-06" db="EMBL/GenBank/DDBJ databases">
        <title>Comparative genomics, transcriptomics and evolutionary studies reveal genomic signatures of adaptation to plant cell wall in hemibiotrophic fungi.</title>
        <authorList>
            <consortium name="DOE Joint Genome Institute"/>
            <person name="Baroncelli R."/>
            <person name="Diaz J.F."/>
            <person name="Benocci T."/>
            <person name="Peng M."/>
            <person name="Battaglia E."/>
            <person name="Haridas S."/>
            <person name="Andreopoulos W."/>
            <person name="Labutti K."/>
            <person name="Pangilinan J."/>
            <person name="Floch G.L."/>
            <person name="Makela M.R."/>
            <person name="Henrissat B."/>
            <person name="Grigoriev I.V."/>
            <person name="Crouch J.A."/>
            <person name="De Vries R.P."/>
            <person name="Sukno S.A."/>
            <person name="Thon M.R."/>
        </authorList>
    </citation>
    <scope>NUCLEOTIDE SEQUENCE</scope>
    <source>
        <strain evidence="3">CBS 125086</strain>
    </source>
</reference>
<dbReference type="GeneID" id="85440159"/>
<comment type="caution">
    <text evidence="3">The sequence shown here is derived from an EMBL/GenBank/DDBJ whole genome shotgun (WGS) entry which is preliminary data.</text>
</comment>
<feature type="region of interest" description="Disordered" evidence="2">
    <location>
        <begin position="58"/>
        <end position="84"/>
    </location>
</feature>
<keyword evidence="1" id="KW-0175">Coiled coil</keyword>
<feature type="coiled-coil region" evidence="1">
    <location>
        <begin position="165"/>
        <end position="192"/>
    </location>
</feature>
<dbReference type="AlphaFoldDB" id="A0AAD8PMN5"/>
<gene>
    <name evidence="3" type="ORF">LY79DRAFT_527273</name>
</gene>
<keyword evidence="4" id="KW-1185">Reference proteome</keyword>
<feature type="compositionally biased region" description="Acidic residues" evidence="2">
    <location>
        <begin position="61"/>
        <end position="76"/>
    </location>
</feature>
<sequence length="218" mass="24719">MRPRVVNALRWRYNKLGRENVWSIKDDQVVYTAWSRAFLSKAWDGVCFSRAYAETLLKGGDDDDNDDEDDDDDNDDDKCNDKGGQEKLVVRDEDEETVRPEDSISNIAMRRLPAIPEHEPGSLEDPSFEEMRRLMLRGAGNLIDFKWLITFQQHGVPVAGDTATRREAEELRERCLEELKVLERALDRAAARRAGIRQGDISSPVMGGIWGQLLGGLG</sequence>
<name>A0AAD8PMN5_9PEZI</name>
<organism evidence="3 4">
    <name type="scientific">Colletotrichum navitas</name>
    <dbReference type="NCBI Taxonomy" id="681940"/>
    <lineage>
        <taxon>Eukaryota</taxon>
        <taxon>Fungi</taxon>
        <taxon>Dikarya</taxon>
        <taxon>Ascomycota</taxon>
        <taxon>Pezizomycotina</taxon>
        <taxon>Sordariomycetes</taxon>
        <taxon>Hypocreomycetidae</taxon>
        <taxon>Glomerellales</taxon>
        <taxon>Glomerellaceae</taxon>
        <taxon>Colletotrichum</taxon>
        <taxon>Colletotrichum graminicola species complex</taxon>
    </lineage>
</organism>
<protein>
    <submittedName>
        <fullName evidence="3">Uncharacterized protein</fullName>
    </submittedName>
</protein>
<evidence type="ECO:0000313" key="4">
    <source>
        <dbReference type="Proteomes" id="UP001230504"/>
    </source>
</evidence>
<dbReference type="RefSeq" id="XP_060408353.1">
    <property type="nucleotide sequence ID" value="XM_060555919.1"/>
</dbReference>
<evidence type="ECO:0000256" key="2">
    <source>
        <dbReference type="SAM" id="MobiDB-lite"/>
    </source>
</evidence>
<accession>A0AAD8PMN5</accession>
<evidence type="ECO:0000313" key="3">
    <source>
        <dbReference type="EMBL" id="KAK1570202.1"/>
    </source>
</evidence>
<dbReference type="EMBL" id="JAHLJV010000109">
    <property type="protein sequence ID" value="KAK1570202.1"/>
    <property type="molecule type" value="Genomic_DNA"/>
</dbReference>